<dbReference type="EMBL" id="CP022751">
    <property type="protein sequence ID" value="ASY47189.1"/>
    <property type="molecule type" value="Genomic_DNA"/>
</dbReference>
<dbReference type="KEGG" id="shyd:CJD35_22295"/>
<evidence type="ECO:0000256" key="5">
    <source>
        <dbReference type="ARBA" id="ARBA00022597"/>
    </source>
</evidence>
<dbReference type="RefSeq" id="WP_095687615.1">
    <property type="nucleotide sequence ID" value="NZ_CP022751.1"/>
</dbReference>
<keyword evidence="4" id="KW-1003">Cell membrane</keyword>
<evidence type="ECO:0000259" key="11">
    <source>
        <dbReference type="Pfam" id="PF01061"/>
    </source>
</evidence>
<dbReference type="GO" id="GO:0015920">
    <property type="term" value="P:lipopolysaccharide transport"/>
    <property type="evidence" value="ECO:0007669"/>
    <property type="project" value="TreeGrafter"/>
</dbReference>
<dbReference type="PRINTS" id="PR00164">
    <property type="entry name" value="ABC2TRNSPORT"/>
</dbReference>
<evidence type="ECO:0000256" key="4">
    <source>
        <dbReference type="ARBA" id="ARBA00022475"/>
    </source>
</evidence>
<geneLocation type="plasmid" evidence="12 13">
    <name>p5</name>
</geneLocation>
<keyword evidence="8" id="KW-0625">Polysaccharide transport</keyword>
<proteinExistence type="inferred from homology"/>
<dbReference type="GO" id="GO:0140359">
    <property type="term" value="F:ABC-type transporter activity"/>
    <property type="evidence" value="ECO:0007669"/>
    <property type="project" value="InterPro"/>
</dbReference>
<dbReference type="AlphaFoldDB" id="A0A249N1H2"/>
<gene>
    <name evidence="12" type="ORF">CJD35_22295</name>
</gene>
<sequence length="260" mass="29373">MDRILKGWQVQQRVIIALMIRELITRFGRENIGFLWIMAEPLLFAVLVGIGYTFMLGDTEHGVGVIAFIASGYIPLTVMRNSFGRAVNIFLVNGALLYHRQIRILDFIFVRFLIEMIGGMMAYLFVAIVLGFLGFFPIPAHFGYLIGGWFLYMMFVLAMTLVIAPLSEISEALEKLLPVTVYIAIPFSGTFNMASWLSPAARDVVLWSPFVHGMEMMRYGLFGDAVRPYYNIWVPLAGTAIVGMIGLMLCRHVRRTLVVE</sequence>
<evidence type="ECO:0000256" key="7">
    <source>
        <dbReference type="ARBA" id="ARBA00022989"/>
    </source>
</evidence>
<feature type="transmembrane region" description="Helical" evidence="10">
    <location>
        <begin position="34"/>
        <end position="55"/>
    </location>
</feature>
<evidence type="ECO:0000256" key="1">
    <source>
        <dbReference type="ARBA" id="ARBA00004651"/>
    </source>
</evidence>
<dbReference type="PANTHER" id="PTHR30413:SF10">
    <property type="entry name" value="CAPSULE POLYSACCHARIDE EXPORT INNER-MEMBRANE PROTEIN CTRC"/>
    <property type="match status" value="1"/>
</dbReference>
<evidence type="ECO:0000313" key="12">
    <source>
        <dbReference type="EMBL" id="ASY47189.1"/>
    </source>
</evidence>
<accession>A0A249N1H2</accession>
<evidence type="ECO:0000256" key="10">
    <source>
        <dbReference type="SAM" id="Phobius"/>
    </source>
</evidence>
<comment type="subcellular location">
    <subcellularLocation>
        <location evidence="1">Cell membrane</location>
        <topology evidence="1">Multi-pass membrane protein</topology>
    </subcellularLocation>
</comment>
<comment type="similarity">
    <text evidence="2">Belongs to the ABC-2 integral membrane protein family.</text>
</comment>
<feature type="transmembrane region" description="Helical" evidence="10">
    <location>
        <begin position="176"/>
        <end position="197"/>
    </location>
</feature>
<reference evidence="12 13" key="1">
    <citation type="submission" date="2017-08" db="EMBL/GenBank/DDBJ databases">
        <title>Whole Genome Sequence of Sphingobium hydrophobicum C1: Insights into Adaption to the Electronic-waste Contaminated Sediment.</title>
        <authorList>
            <person name="Song D."/>
            <person name="Chen X."/>
            <person name="Xu M."/>
        </authorList>
    </citation>
    <scope>NUCLEOTIDE SEQUENCE [LARGE SCALE GENOMIC DNA]</scope>
    <source>
        <strain evidence="12 13">C1</strain>
        <plasmid evidence="12 13">p5</plasmid>
    </source>
</reference>
<feature type="transmembrane region" description="Helical" evidence="10">
    <location>
        <begin position="232"/>
        <end position="250"/>
    </location>
</feature>
<keyword evidence="5" id="KW-0762">Sugar transport</keyword>
<dbReference type="GO" id="GO:0015774">
    <property type="term" value="P:polysaccharide transport"/>
    <property type="evidence" value="ECO:0007669"/>
    <property type="project" value="UniProtKB-KW"/>
</dbReference>
<feature type="domain" description="ABC-2 type transporter transmembrane" evidence="11">
    <location>
        <begin position="15"/>
        <end position="222"/>
    </location>
</feature>
<feature type="transmembrane region" description="Helical" evidence="10">
    <location>
        <begin position="142"/>
        <end position="164"/>
    </location>
</feature>
<keyword evidence="9 10" id="KW-0472">Membrane</keyword>
<feature type="transmembrane region" description="Helical" evidence="10">
    <location>
        <begin position="108"/>
        <end position="136"/>
    </location>
</feature>
<protein>
    <submittedName>
        <fullName evidence="12">Capsule biosynthesis protein</fullName>
    </submittedName>
</protein>
<feature type="transmembrane region" description="Helical" evidence="10">
    <location>
        <begin position="61"/>
        <end position="79"/>
    </location>
</feature>
<evidence type="ECO:0000256" key="9">
    <source>
        <dbReference type="ARBA" id="ARBA00023136"/>
    </source>
</evidence>
<dbReference type="InterPro" id="IPR013525">
    <property type="entry name" value="ABC2_TM"/>
</dbReference>
<evidence type="ECO:0000256" key="3">
    <source>
        <dbReference type="ARBA" id="ARBA00022448"/>
    </source>
</evidence>
<keyword evidence="7 10" id="KW-1133">Transmembrane helix</keyword>
<evidence type="ECO:0000256" key="8">
    <source>
        <dbReference type="ARBA" id="ARBA00023047"/>
    </source>
</evidence>
<dbReference type="InterPro" id="IPR000412">
    <property type="entry name" value="ABC_2_transport"/>
</dbReference>
<dbReference type="GO" id="GO:0043190">
    <property type="term" value="C:ATP-binding cassette (ABC) transporter complex"/>
    <property type="evidence" value="ECO:0007669"/>
    <property type="project" value="InterPro"/>
</dbReference>
<organism evidence="12 13">
    <name type="scientific">Sphingobium xenophagum</name>
    <dbReference type="NCBI Taxonomy" id="121428"/>
    <lineage>
        <taxon>Bacteria</taxon>
        <taxon>Pseudomonadati</taxon>
        <taxon>Pseudomonadota</taxon>
        <taxon>Alphaproteobacteria</taxon>
        <taxon>Sphingomonadales</taxon>
        <taxon>Sphingomonadaceae</taxon>
        <taxon>Sphingobium</taxon>
    </lineage>
</organism>
<dbReference type="Proteomes" id="UP000217141">
    <property type="component" value="Plasmid p5"/>
</dbReference>
<keyword evidence="12" id="KW-0614">Plasmid</keyword>
<name>A0A249N1H2_SPHXE</name>
<dbReference type="Pfam" id="PF01061">
    <property type="entry name" value="ABC2_membrane"/>
    <property type="match status" value="1"/>
</dbReference>
<dbReference type="PANTHER" id="PTHR30413">
    <property type="entry name" value="INNER MEMBRANE TRANSPORT PERMEASE"/>
    <property type="match status" value="1"/>
</dbReference>
<evidence type="ECO:0000256" key="2">
    <source>
        <dbReference type="ARBA" id="ARBA00007783"/>
    </source>
</evidence>
<evidence type="ECO:0000256" key="6">
    <source>
        <dbReference type="ARBA" id="ARBA00022692"/>
    </source>
</evidence>
<evidence type="ECO:0000313" key="13">
    <source>
        <dbReference type="Proteomes" id="UP000217141"/>
    </source>
</evidence>
<keyword evidence="3" id="KW-0813">Transport</keyword>
<keyword evidence="6 10" id="KW-0812">Transmembrane</keyword>